<dbReference type="EMBL" id="NKXO01000036">
    <property type="protein sequence ID" value="PKQ67237.1"/>
    <property type="molecule type" value="Genomic_DNA"/>
</dbReference>
<keyword evidence="2" id="KW-0521">NADP</keyword>
<dbReference type="AlphaFoldDB" id="A0A2N3IAA8"/>
<dbReference type="InterPro" id="IPR005399">
    <property type="entry name" value="K_chnl_volt-dep_bsu_KCNAB-rel"/>
</dbReference>
<evidence type="ECO:0000256" key="1">
    <source>
        <dbReference type="ARBA" id="ARBA00006515"/>
    </source>
</evidence>
<evidence type="ECO:0000259" key="4">
    <source>
        <dbReference type="Pfam" id="PF00248"/>
    </source>
</evidence>
<evidence type="ECO:0000256" key="3">
    <source>
        <dbReference type="ARBA" id="ARBA00023002"/>
    </source>
</evidence>
<dbReference type="Gene3D" id="3.20.20.100">
    <property type="entry name" value="NADP-dependent oxidoreductase domain"/>
    <property type="match status" value="1"/>
</dbReference>
<sequence>MEYRRLGKSGLQVSVLSLGSWLTFGKQIANSTAEELMKIAYDNGINFFDNAEIYARGQSEIVMGNILKKMGWARDTFVVSSKVFFGAGGKLPNQTGLSRKHVFEACHAALKRLQVEYLDLYFCHRPDKNTPIEETVWAMNDLIRQGKVLYWGTSEWSAQEIQEAYGIARQYNLIPPTMEQPQYNMFHRYRVEIEYAQLYKNIGLGTTIWSPLASGILTGKYNDGFPTDTRLGMEGMEWLKNRELVAERIEKVKKLSALANELGVAMPTLAIAWTIKPHFVSTAILGASKASQLQENLKAIEIAQNVLNNEIMQKIEEILQNKPEMPAF</sequence>
<dbReference type="PANTHER" id="PTHR43150:SF2">
    <property type="entry name" value="HYPERKINETIC, ISOFORM M"/>
    <property type="match status" value="1"/>
</dbReference>
<gene>
    <name evidence="5" type="ORF">Rain11_2099</name>
</gene>
<reference evidence="5 6" key="1">
    <citation type="submission" date="2017-06" db="EMBL/GenBank/DDBJ databases">
        <title>Raineya orbicola gen. nov., sp. nov. a slightly thermophilic bacterium of the phylum Bacteroidetes and the description of Raineyaceae fam. nov.</title>
        <authorList>
            <person name="Albuquerque L."/>
            <person name="Polonia A.R.M."/>
            <person name="Barroso C."/>
            <person name="Froufe H.J.C."/>
            <person name="Lage O."/>
            <person name="Lobo-Da-Cunha A."/>
            <person name="Egas C."/>
            <person name="Da Costa M.S."/>
        </authorList>
    </citation>
    <scope>NUCLEOTIDE SEQUENCE [LARGE SCALE GENOMIC DNA]</scope>
    <source>
        <strain evidence="5 6">SPSPC-11</strain>
    </source>
</reference>
<dbReference type="Proteomes" id="UP000233387">
    <property type="component" value="Unassembled WGS sequence"/>
</dbReference>
<dbReference type="RefSeq" id="WP_101359365.1">
    <property type="nucleotide sequence ID" value="NZ_NKXO01000036.1"/>
</dbReference>
<dbReference type="OrthoDB" id="9773828at2"/>
<dbReference type="PRINTS" id="PR01577">
    <property type="entry name" value="KCNABCHANNEL"/>
</dbReference>
<keyword evidence="3" id="KW-0560">Oxidoreductase</keyword>
<dbReference type="CDD" id="cd19143">
    <property type="entry name" value="AKR_AKR6C1_2"/>
    <property type="match status" value="1"/>
</dbReference>
<feature type="domain" description="NADP-dependent oxidoreductase" evidence="4">
    <location>
        <begin position="16"/>
        <end position="319"/>
    </location>
</feature>
<dbReference type="InterPro" id="IPR036812">
    <property type="entry name" value="NAD(P)_OxRdtase_dom_sf"/>
</dbReference>
<dbReference type="InterPro" id="IPR023210">
    <property type="entry name" value="NADP_OxRdtase_dom"/>
</dbReference>
<keyword evidence="6" id="KW-1185">Reference proteome</keyword>
<name>A0A2N3IAA8_9BACT</name>
<protein>
    <submittedName>
        <fullName evidence="5">Putative oxidoreductase</fullName>
    </submittedName>
</protein>
<dbReference type="SUPFAM" id="SSF51430">
    <property type="entry name" value="NAD(P)-linked oxidoreductase"/>
    <property type="match status" value="1"/>
</dbReference>
<dbReference type="PANTHER" id="PTHR43150">
    <property type="entry name" value="HYPERKINETIC, ISOFORM M"/>
    <property type="match status" value="1"/>
</dbReference>
<dbReference type="GO" id="GO:0016491">
    <property type="term" value="F:oxidoreductase activity"/>
    <property type="evidence" value="ECO:0007669"/>
    <property type="project" value="UniProtKB-KW"/>
</dbReference>
<comment type="similarity">
    <text evidence="1">Belongs to the shaker potassium channel beta subunit family.</text>
</comment>
<accession>A0A2N3IAA8</accession>
<proteinExistence type="inferred from homology"/>
<organism evidence="5 6">
    <name type="scientific">Raineya orbicola</name>
    <dbReference type="NCBI Taxonomy" id="2016530"/>
    <lineage>
        <taxon>Bacteria</taxon>
        <taxon>Pseudomonadati</taxon>
        <taxon>Bacteroidota</taxon>
        <taxon>Cytophagia</taxon>
        <taxon>Cytophagales</taxon>
        <taxon>Raineyaceae</taxon>
        <taxon>Raineya</taxon>
    </lineage>
</organism>
<dbReference type="Pfam" id="PF00248">
    <property type="entry name" value="Aldo_ket_red"/>
    <property type="match status" value="1"/>
</dbReference>
<evidence type="ECO:0000313" key="5">
    <source>
        <dbReference type="EMBL" id="PKQ67237.1"/>
    </source>
</evidence>
<comment type="caution">
    <text evidence="5">The sequence shown here is derived from an EMBL/GenBank/DDBJ whole genome shotgun (WGS) entry which is preliminary data.</text>
</comment>
<evidence type="ECO:0000313" key="6">
    <source>
        <dbReference type="Proteomes" id="UP000233387"/>
    </source>
</evidence>
<evidence type="ECO:0000256" key="2">
    <source>
        <dbReference type="ARBA" id="ARBA00022857"/>
    </source>
</evidence>